<dbReference type="EMBL" id="UYSL01021067">
    <property type="protein sequence ID" value="VDL77117.1"/>
    <property type="molecule type" value="Genomic_DNA"/>
</dbReference>
<dbReference type="STRING" id="27835.A0A0N4YAT5"/>
<dbReference type="AlphaFoldDB" id="A0A0N4YAT5"/>
<evidence type="ECO:0000313" key="3">
    <source>
        <dbReference type="WBParaSite" id="NBR_0001352701-mRNA-1"/>
    </source>
</evidence>
<protein>
    <submittedName>
        <fullName evidence="1 3">Uncharacterized protein</fullName>
    </submittedName>
</protein>
<evidence type="ECO:0000313" key="1">
    <source>
        <dbReference type="EMBL" id="VDL77117.1"/>
    </source>
</evidence>
<reference evidence="3" key="1">
    <citation type="submission" date="2017-02" db="UniProtKB">
        <authorList>
            <consortium name="WormBaseParasite"/>
        </authorList>
    </citation>
    <scope>IDENTIFICATION</scope>
</reference>
<name>A0A0N4YAT5_NIPBR</name>
<sequence length="147" mass="16896">MWFIVLQASGWFKNSNKTVLLELLEPRLARWKLVDTGLLAGSSYLAWFHKQLPRLTLRHPSVDGTAMPLDGDEPNDDFLAIRSNPRRWTDSESSAPKKALAAQSEQHQNIFYSIRLRLYSSTSYTYRKAPRRQAAVLFNNVMEKALT</sequence>
<dbReference type="Proteomes" id="UP000271162">
    <property type="component" value="Unassembled WGS sequence"/>
</dbReference>
<keyword evidence="2" id="KW-1185">Reference proteome</keyword>
<accession>A0A0N4YAT5</accession>
<reference evidence="1 2" key="2">
    <citation type="submission" date="2018-11" db="EMBL/GenBank/DDBJ databases">
        <authorList>
            <consortium name="Pathogen Informatics"/>
        </authorList>
    </citation>
    <scope>NUCLEOTIDE SEQUENCE [LARGE SCALE GENOMIC DNA]</scope>
</reference>
<dbReference type="WBParaSite" id="NBR_0001352701-mRNA-1">
    <property type="protein sequence ID" value="NBR_0001352701-mRNA-1"/>
    <property type="gene ID" value="NBR_0001352701"/>
</dbReference>
<gene>
    <name evidence="1" type="ORF">NBR_LOCUS13528</name>
</gene>
<proteinExistence type="predicted"/>
<organism evidence="3">
    <name type="scientific">Nippostrongylus brasiliensis</name>
    <name type="common">Rat hookworm</name>
    <dbReference type="NCBI Taxonomy" id="27835"/>
    <lineage>
        <taxon>Eukaryota</taxon>
        <taxon>Metazoa</taxon>
        <taxon>Ecdysozoa</taxon>
        <taxon>Nematoda</taxon>
        <taxon>Chromadorea</taxon>
        <taxon>Rhabditida</taxon>
        <taxon>Rhabditina</taxon>
        <taxon>Rhabditomorpha</taxon>
        <taxon>Strongyloidea</taxon>
        <taxon>Heligmosomidae</taxon>
        <taxon>Nippostrongylus</taxon>
    </lineage>
</organism>
<evidence type="ECO:0000313" key="2">
    <source>
        <dbReference type="Proteomes" id="UP000271162"/>
    </source>
</evidence>